<reference evidence="9" key="1">
    <citation type="journal article" date="2015" name="PeerJ">
        <title>First genomic representation of candidate bacterial phylum KSB3 points to enhanced environmental sensing as a trigger of wastewater bulking.</title>
        <authorList>
            <person name="Sekiguchi Y."/>
            <person name="Ohashi A."/>
            <person name="Parks D.H."/>
            <person name="Yamauchi T."/>
            <person name="Tyson G.W."/>
            <person name="Hugenholtz P."/>
        </authorList>
    </citation>
    <scope>NUCLEOTIDE SEQUENCE [LARGE SCALE GENOMIC DNA]</scope>
</reference>
<dbReference type="eggNOG" id="COG0395">
    <property type="taxonomic scope" value="Bacteria"/>
</dbReference>
<keyword evidence="3" id="KW-1003">Cell membrane</keyword>
<sequence length="284" mass="31849">MRIRISARTLREFLSSAIIYLLIVLGLIFMLTPVIWLLSTSLKSRSEMFTFPLHLIPGEFVWDNYVKIWKVIPFGAYVKNSVVIAFYTTVVALLFSTLAAYSLSRFRFRRRTGFLQCMLVAQMFPAVLLIIPMFIYVKKLGLLGTFSGLMLTYLTFLLPFSTWALTNFFDNIPVDLEEAALIDGCSRLGAMVRVTLPVSLPGLIAVSTYCFLTSWNEFLFAQTFMGAQEKWTIPVGLAALTSQFALDWGLLTAGGIISLVPAILVMLFLQRYLIAGLMAGAIKE</sequence>
<accession>A0A081BTZ4</accession>
<feature type="transmembrane region" description="Helical" evidence="7">
    <location>
        <begin position="190"/>
        <end position="215"/>
    </location>
</feature>
<dbReference type="InterPro" id="IPR035906">
    <property type="entry name" value="MetI-like_sf"/>
</dbReference>
<keyword evidence="6 7" id="KW-0472">Membrane</keyword>
<dbReference type="AlphaFoldDB" id="A0A081BTZ4"/>
<feature type="transmembrane region" description="Helical" evidence="7">
    <location>
        <begin position="82"/>
        <end position="101"/>
    </location>
</feature>
<dbReference type="PANTHER" id="PTHR32243:SF18">
    <property type="entry name" value="INNER MEMBRANE ABC TRANSPORTER PERMEASE PROTEIN YCJP"/>
    <property type="match status" value="1"/>
</dbReference>
<name>A0A081BTZ4_VECG1</name>
<dbReference type="PANTHER" id="PTHR32243">
    <property type="entry name" value="MALTOSE TRANSPORT SYSTEM PERMEASE-RELATED"/>
    <property type="match status" value="1"/>
</dbReference>
<evidence type="ECO:0000256" key="2">
    <source>
        <dbReference type="ARBA" id="ARBA00022448"/>
    </source>
</evidence>
<dbReference type="Pfam" id="PF00528">
    <property type="entry name" value="BPD_transp_1"/>
    <property type="match status" value="1"/>
</dbReference>
<evidence type="ECO:0000256" key="5">
    <source>
        <dbReference type="ARBA" id="ARBA00022989"/>
    </source>
</evidence>
<dbReference type="GO" id="GO:0055085">
    <property type="term" value="P:transmembrane transport"/>
    <property type="evidence" value="ECO:0007669"/>
    <property type="project" value="InterPro"/>
</dbReference>
<keyword evidence="5 7" id="KW-1133">Transmembrane helix</keyword>
<feature type="transmembrane region" description="Helical" evidence="7">
    <location>
        <begin position="113"/>
        <end position="137"/>
    </location>
</feature>
<evidence type="ECO:0000313" key="9">
    <source>
        <dbReference type="EMBL" id="GAK55799.1"/>
    </source>
</evidence>
<dbReference type="Proteomes" id="UP000030661">
    <property type="component" value="Unassembled WGS sequence"/>
</dbReference>
<dbReference type="CDD" id="cd06261">
    <property type="entry name" value="TM_PBP2"/>
    <property type="match status" value="1"/>
</dbReference>
<evidence type="ECO:0000256" key="3">
    <source>
        <dbReference type="ARBA" id="ARBA00022475"/>
    </source>
</evidence>
<comment type="subcellular location">
    <subcellularLocation>
        <location evidence="1 7">Cell membrane</location>
        <topology evidence="1 7">Multi-pass membrane protein</topology>
    </subcellularLocation>
</comment>
<feature type="transmembrane region" description="Helical" evidence="7">
    <location>
        <begin position="12"/>
        <end position="38"/>
    </location>
</feature>
<proteinExistence type="inferred from homology"/>
<dbReference type="GO" id="GO:0005886">
    <property type="term" value="C:plasma membrane"/>
    <property type="evidence" value="ECO:0007669"/>
    <property type="project" value="UniProtKB-SubCell"/>
</dbReference>
<keyword evidence="10" id="KW-1185">Reference proteome</keyword>
<dbReference type="STRING" id="1499967.U27_02758"/>
<dbReference type="HOGENOM" id="CLU_016047_1_2_0"/>
<evidence type="ECO:0000256" key="4">
    <source>
        <dbReference type="ARBA" id="ARBA00022692"/>
    </source>
</evidence>
<dbReference type="SUPFAM" id="SSF161098">
    <property type="entry name" value="MetI-like"/>
    <property type="match status" value="1"/>
</dbReference>
<evidence type="ECO:0000256" key="1">
    <source>
        <dbReference type="ARBA" id="ARBA00004651"/>
    </source>
</evidence>
<keyword evidence="2 7" id="KW-0813">Transport</keyword>
<dbReference type="InterPro" id="IPR000515">
    <property type="entry name" value="MetI-like"/>
</dbReference>
<dbReference type="EMBL" id="DF820464">
    <property type="protein sequence ID" value="GAK55799.1"/>
    <property type="molecule type" value="Genomic_DNA"/>
</dbReference>
<dbReference type="Gene3D" id="1.10.3720.10">
    <property type="entry name" value="MetI-like"/>
    <property type="match status" value="1"/>
</dbReference>
<evidence type="ECO:0000259" key="8">
    <source>
        <dbReference type="PROSITE" id="PS50928"/>
    </source>
</evidence>
<feature type="domain" description="ABC transmembrane type-1" evidence="8">
    <location>
        <begin position="78"/>
        <end position="269"/>
    </location>
</feature>
<protein>
    <submittedName>
        <fullName evidence="9">Binding-protein-dependent transport systems inner membrane component</fullName>
    </submittedName>
</protein>
<organism evidence="9">
    <name type="scientific">Vecturithrix granuli</name>
    <dbReference type="NCBI Taxonomy" id="1499967"/>
    <lineage>
        <taxon>Bacteria</taxon>
        <taxon>Candidatus Moduliflexota</taxon>
        <taxon>Candidatus Vecturitrichia</taxon>
        <taxon>Candidatus Vecturitrichales</taxon>
        <taxon>Candidatus Vecturitrichaceae</taxon>
        <taxon>Candidatus Vecturithrix</taxon>
    </lineage>
</organism>
<dbReference type="InterPro" id="IPR050901">
    <property type="entry name" value="BP-dep_ABC_trans_perm"/>
</dbReference>
<gene>
    <name evidence="9" type="ORF">U27_02758</name>
</gene>
<keyword evidence="4 7" id="KW-0812">Transmembrane</keyword>
<feature type="transmembrane region" description="Helical" evidence="7">
    <location>
        <begin position="248"/>
        <end position="269"/>
    </location>
</feature>
<evidence type="ECO:0000256" key="6">
    <source>
        <dbReference type="ARBA" id="ARBA00023136"/>
    </source>
</evidence>
<comment type="similarity">
    <text evidence="7">Belongs to the binding-protein-dependent transport system permease family.</text>
</comment>
<evidence type="ECO:0000256" key="7">
    <source>
        <dbReference type="RuleBase" id="RU363032"/>
    </source>
</evidence>
<evidence type="ECO:0000313" key="10">
    <source>
        <dbReference type="Proteomes" id="UP000030661"/>
    </source>
</evidence>
<feature type="transmembrane region" description="Helical" evidence="7">
    <location>
        <begin position="149"/>
        <end position="169"/>
    </location>
</feature>
<dbReference type="PROSITE" id="PS50928">
    <property type="entry name" value="ABC_TM1"/>
    <property type="match status" value="1"/>
</dbReference>